<dbReference type="GeneTree" id="ENSGT00900000142564"/>
<reference evidence="5" key="4">
    <citation type="submission" date="2025-09" db="UniProtKB">
        <authorList>
            <consortium name="Ensembl"/>
        </authorList>
    </citation>
    <scope>IDENTIFICATION</scope>
</reference>
<reference evidence="5" key="2">
    <citation type="journal article" date="2008" name="Genome Biol.">
        <title>Improved genome assembly and evidence-based global gene model set for the chordate Ciona intestinalis: new insight into intron and operon populations.</title>
        <authorList>
            <person name="Satou Y."/>
            <person name="Mineta K."/>
            <person name="Ogasawara M."/>
            <person name="Sasakura Y."/>
            <person name="Shoguchi E."/>
            <person name="Ueno K."/>
            <person name="Yamada L."/>
            <person name="Matsumoto J."/>
            <person name="Wasserscheid J."/>
            <person name="Dewar K."/>
            <person name="Wiley G.B."/>
            <person name="Macmil S.L."/>
            <person name="Roe B.A."/>
            <person name="Zeller R.W."/>
            <person name="Hastings K.E."/>
            <person name="Lemaire P."/>
            <person name="Lindquist E."/>
            <person name="Endo T."/>
            <person name="Hotta K."/>
            <person name="Inaba K."/>
        </authorList>
    </citation>
    <scope>NUCLEOTIDE SEQUENCE [LARGE SCALE GENOMIC DNA]</scope>
    <source>
        <strain evidence="5">wild type</strain>
    </source>
</reference>
<dbReference type="GO" id="GO:1904153">
    <property type="term" value="P:negative regulation of retrograde protein transport, ER to cytosol"/>
    <property type="evidence" value="ECO:0000318"/>
    <property type="project" value="GO_Central"/>
</dbReference>
<dbReference type="GeneID" id="100187458"/>
<evidence type="ECO:0000313" key="6">
    <source>
        <dbReference type="Proteomes" id="UP000008144"/>
    </source>
</evidence>
<evidence type="ECO:0000313" key="5">
    <source>
        <dbReference type="Ensembl" id="ENSCINP00000029826.1"/>
    </source>
</evidence>
<dbReference type="InterPro" id="IPR055366">
    <property type="entry name" value="SVIP_metazoa"/>
</dbReference>
<evidence type="ECO:0000256" key="3">
    <source>
        <dbReference type="ARBA" id="ARBA00023288"/>
    </source>
</evidence>
<dbReference type="GO" id="GO:1904240">
    <property type="term" value="P:negative regulation of VCP-NPL4-UFD1 AAA ATPase complex assembly"/>
    <property type="evidence" value="ECO:0000318"/>
    <property type="project" value="GO_Central"/>
</dbReference>
<proteinExistence type="predicted"/>
<dbReference type="OrthoDB" id="10066206at2759"/>
<dbReference type="GO" id="GO:0005789">
    <property type="term" value="C:endoplasmic reticulum membrane"/>
    <property type="evidence" value="ECO:0000318"/>
    <property type="project" value="GO_Central"/>
</dbReference>
<organism evidence="5 6">
    <name type="scientific">Ciona intestinalis</name>
    <name type="common">Transparent sea squirt</name>
    <name type="synonym">Ascidia intestinalis</name>
    <dbReference type="NCBI Taxonomy" id="7719"/>
    <lineage>
        <taxon>Eukaryota</taxon>
        <taxon>Metazoa</taxon>
        <taxon>Chordata</taxon>
        <taxon>Tunicata</taxon>
        <taxon>Ascidiacea</taxon>
        <taxon>Phlebobranchia</taxon>
        <taxon>Cionidae</taxon>
        <taxon>Ciona</taxon>
    </lineage>
</organism>
<dbReference type="GO" id="GO:1904293">
    <property type="term" value="P:negative regulation of ERAD pathway"/>
    <property type="evidence" value="ECO:0000318"/>
    <property type="project" value="GO_Central"/>
</dbReference>
<dbReference type="Ensembl" id="ENSCINT00000037194.1">
    <property type="protein sequence ID" value="ENSCINP00000029826.1"/>
    <property type="gene ID" value="ENSCING00000021414.1"/>
</dbReference>
<dbReference type="Pfam" id="PF15811">
    <property type="entry name" value="SVIP"/>
    <property type="match status" value="1"/>
</dbReference>
<keyword evidence="3" id="KW-0449">Lipoprotein</keyword>
<evidence type="ECO:0000256" key="1">
    <source>
        <dbReference type="ARBA" id="ARBA00022707"/>
    </source>
</evidence>
<dbReference type="GO" id="GO:0010508">
    <property type="term" value="P:positive regulation of autophagy"/>
    <property type="evidence" value="ECO:0000318"/>
    <property type="project" value="GO_Central"/>
</dbReference>
<keyword evidence="6" id="KW-1185">Reference proteome</keyword>
<evidence type="ECO:0000256" key="2">
    <source>
        <dbReference type="ARBA" id="ARBA00023139"/>
    </source>
</evidence>
<dbReference type="AlphaFoldDB" id="H2XJJ4"/>
<gene>
    <name evidence="5" type="primary">LOC100187458</name>
</gene>
<dbReference type="RefSeq" id="XP_018672979.1">
    <property type="nucleotide sequence ID" value="XM_018817434.2"/>
</dbReference>
<name>H2XJJ4_CIOIN</name>
<keyword evidence="1" id="KW-0519">Myristate</keyword>
<dbReference type="KEGG" id="cin:100187458"/>
<dbReference type="InterPro" id="IPR031632">
    <property type="entry name" value="SVIP"/>
</dbReference>
<feature type="compositionally biased region" description="Polar residues" evidence="4">
    <location>
        <begin position="62"/>
        <end position="76"/>
    </location>
</feature>
<feature type="region of interest" description="Disordered" evidence="4">
    <location>
        <begin position="1"/>
        <end position="20"/>
    </location>
</feature>
<dbReference type="Proteomes" id="UP000008144">
    <property type="component" value="Chromosome 2"/>
</dbReference>
<sequence>MGSLFSCCLGNDYETPDPEVRRQQMLEAAERRKQEYENRGLKDPEGVKAKQRKREAAEKSQEQIGSNENNLRWQVS</sequence>
<dbReference type="PANTHER" id="PTHR35269:SF1">
    <property type="entry name" value="SMALL VCP_P97-INTERACTING PROTEIN"/>
    <property type="match status" value="1"/>
</dbReference>
<reference evidence="5" key="3">
    <citation type="submission" date="2025-08" db="UniProtKB">
        <authorList>
            <consortium name="Ensembl"/>
        </authorList>
    </citation>
    <scope>IDENTIFICATION</scope>
</reference>
<evidence type="ECO:0000256" key="4">
    <source>
        <dbReference type="SAM" id="MobiDB-lite"/>
    </source>
</evidence>
<feature type="region of interest" description="Disordered" evidence="4">
    <location>
        <begin position="25"/>
        <end position="76"/>
    </location>
</feature>
<dbReference type="HOGENOM" id="CLU_174267_0_0_1"/>
<protein>
    <submittedName>
        <fullName evidence="5">Small VCP/p97-interacting protein</fullName>
    </submittedName>
</protein>
<reference evidence="6" key="1">
    <citation type="journal article" date="2002" name="Science">
        <title>The draft genome of Ciona intestinalis: insights into chordate and vertebrate origins.</title>
        <authorList>
            <person name="Dehal P."/>
            <person name="Satou Y."/>
            <person name="Campbell R.K."/>
            <person name="Chapman J."/>
            <person name="Degnan B."/>
            <person name="De Tomaso A."/>
            <person name="Davidson B."/>
            <person name="Di Gregorio A."/>
            <person name="Gelpke M."/>
            <person name="Goodstein D.M."/>
            <person name="Harafuji N."/>
            <person name="Hastings K.E."/>
            <person name="Ho I."/>
            <person name="Hotta K."/>
            <person name="Huang W."/>
            <person name="Kawashima T."/>
            <person name="Lemaire P."/>
            <person name="Martinez D."/>
            <person name="Meinertzhagen I.A."/>
            <person name="Necula S."/>
            <person name="Nonaka M."/>
            <person name="Putnam N."/>
            <person name="Rash S."/>
            <person name="Saiga H."/>
            <person name="Satake M."/>
            <person name="Terry A."/>
            <person name="Yamada L."/>
            <person name="Wang H.G."/>
            <person name="Awazu S."/>
            <person name="Azumi K."/>
            <person name="Boore J."/>
            <person name="Branno M."/>
            <person name="Chin-Bow S."/>
            <person name="DeSantis R."/>
            <person name="Doyle S."/>
            <person name="Francino P."/>
            <person name="Keys D.N."/>
            <person name="Haga S."/>
            <person name="Hayashi H."/>
            <person name="Hino K."/>
            <person name="Imai K.S."/>
            <person name="Inaba K."/>
            <person name="Kano S."/>
            <person name="Kobayashi K."/>
            <person name="Kobayashi M."/>
            <person name="Lee B.I."/>
            <person name="Makabe K.W."/>
            <person name="Manohar C."/>
            <person name="Matassi G."/>
            <person name="Medina M."/>
            <person name="Mochizuki Y."/>
            <person name="Mount S."/>
            <person name="Morishita T."/>
            <person name="Miura S."/>
            <person name="Nakayama A."/>
            <person name="Nishizaka S."/>
            <person name="Nomoto H."/>
            <person name="Ohta F."/>
            <person name="Oishi K."/>
            <person name="Rigoutsos I."/>
            <person name="Sano M."/>
            <person name="Sasaki A."/>
            <person name="Sasakura Y."/>
            <person name="Shoguchi E."/>
            <person name="Shin-i T."/>
            <person name="Spagnuolo A."/>
            <person name="Stainier D."/>
            <person name="Suzuki M.M."/>
            <person name="Tassy O."/>
            <person name="Takatori N."/>
            <person name="Tokuoka M."/>
            <person name="Yagi K."/>
            <person name="Yoshizaki F."/>
            <person name="Wada S."/>
            <person name="Zhang C."/>
            <person name="Hyatt P.D."/>
            <person name="Larimer F."/>
            <person name="Detter C."/>
            <person name="Doggett N."/>
            <person name="Glavina T."/>
            <person name="Hawkins T."/>
            <person name="Richardson P."/>
            <person name="Lucas S."/>
            <person name="Kohara Y."/>
            <person name="Levine M."/>
            <person name="Satoh N."/>
            <person name="Rokhsar D.S."/>
        </authorList>
    </citation>
    <scope>NUCLEOTIDE SEQUENCE [LARGE SCALE GENOMIC DNA]</scope>
</reference>
<accession>H2XJJ4</accession>
<keyword evidence="2" id="KW-0564">Palmitate</keyword>
<dbReference type="PANTHER" id="PTHR35269">
    <property type="entry name" value="SMALL VCP/P97-INTERACTING PROTEIN"/>
    <property type="match status" value="1"/>
</dbReference>
<accession>A0A1W5BPU5</accession>
<dbReference type="OMA" id="GLKWQMN"/>
<dbReference type="EMBL" id="EAAA01001603">
    <property type="status" value="NOT_ANNOTATED_CDS"/>
    <property type="molecule type" value="Genomic_DNA"/>
</dbReference>
<feature type="compositionally biased region" description="Basic and acidic residues" evidence="4">
    <location>
        <begin position="25"/>
        <end position="61"/>
    </location>
</feature>
<dbReference type="InParanoid" id="H2XJJ4"/>